<dbReference type="EMBL" id="MLFT02000835">
    <property type="protein sequence ID" value="PHT26366.1"/>
    <property type="molecule type" value="Genomic_DNA"/>
</dbReference>
<protein>
    <submittedName>
        <fullName evidence="1">Uncharacterized protein</fullName>
    </submittedName>
</protein>
<gene>
    <name evidence="1" type="ORF">CQW23_34020</name>
</gene>
<comment type="caution">
    <text evidence="1">The sequence shown here is derived from an EMBL/GenBank/DDBJ whole genome shotgun (WGS) entry which is preliminary data.</text>
</comment>
<sequence length="87" mass="9709">MGDFMELAHAITGKKGFGHMATRYILSAGVVDENIIGFVEGSNGEEEYMELGLRLGLGIKDRGKAVFWDRNGFQLQWSPHPLSSFYL</sequence>
<accession>A0A2G2V051</accession>
<proteinExistence type="predicted"/>
<evidence type="ECO:0000313" key="1">
    <source>
        <dbReference type="EMBL" id="PHT26366.1"/>
    </source>
</evidence>
<reference evidence="1" key="1">
    <citation type="journal article" date="2017" name="Genome Biol.">
        <title>New reference genome sequences of hot pepper reveal the massive evolution of plant disease-resistance genes by retroduplication.</title>
        <authorList>
            <person name="Kim S."/>
            <person name="Park J."/>
            <person name="Yeom S.I."/>
            <person name="Kim Y.M."/>
            <person name="Seo E."/>
            <person name="Kim K.T."/>
            <person name="Kim M.S."/>
            <person name="Lee J.M."/>
            <person name="Cheong K."/>
            <person name="Shin H.S."/>
            <person name="Kim S.B."/>
            <person name="Han K."/>
            <person name="Lee J."/>
            <person name="Park M."/>
            <person name="Lee H.A."/>
            <person name="Lee H.Y."/>
            <person name="Lee Y."/>
            <person name="Oh S."/>
            <person name="Lee J.H."/>
            <person name="Choi E."/>
            <person name="Choi E."/>
            <person name="Lee S.E."/>
            <person name="Jeon J."/>
            <person name="Kim H."/>
            <person name="Choi G."/>
            <person name="Song H."/>
            <person name="Lee J."/>
            <person name="Lee S.C."/>
            <person name="Kwon J.K."/>
            <person name="Lee H.Y."/>
            <person name="Koo N."/>
            <person name="Hong Y."/>
            <person name="Kim R.W."/>
            <person name="Kang W.H."/>
            <person name="Huh J.H."/>
            <person name="Kang B.C."/>
            <person name="Yang T.J."/>
            <person name="Lee Y.H."/>
            <person name="Bennetzen J.L."/>
            <person name="Choi D."/>
        </authorList>
    </citation>
    <scope>NUCLEOTIDE SEQUENCE [LARGE SCALE GENOMIC DNA]</scope>
    <source>
        <strain evidence="1">PBC81</strain>
        <tissue evidence="1">Leaf</tissue>
    </source>
</reference>
<reference evidence="1" key="2">
    <citation type="journal article" date="2017" name="J. Anim. Genet.">
        <title>Multiple reference genome sequences of hot pepper reveal the massive evolution of plant disease resistance genes by retroduplication.</title>
        <authorList>
            <person name="Kim S."/>
            <person name="Park J."/>
            <person name="Yeom S.-I."/>
            <person name="Kim Y.-M."/>
            <person name="Seo E."/>
            <person name="Kim K.-T."/>
            <person name="Kim M.-S."/>
            <person name="Lee J.M."/>
            <person name="Cheong K."/>
            <person name="Shin H.-S."/>
            <person name="Kim S.-B."/>
            <person name="Han K."/>
            <person name="Lee J."/>
            <person name="Park M."/>
            <person name="Lee H.-A."/>
            <person name="Lee H.-Y."/>
            <person name="Lee Y."/>
            <person name="Oh S."/>
            <person name="Lee J.H."/>
            <person name="Choi E."/>
            <person name="Choi E."/>
            <person name="Lee S.E."/>
            <person name="Jeon J."/>
            <person name="Kim H."/>
            <person name="Choi G."/>
            <person name="Song H."/>
            <person name="Lee J."/>
            <person name="Lee S.-C."/>
            <person name="Kwon J.-K."/>
            <person name="Lee H.-Y."/>
            <person name="Koo N."/>
            <person name="Hong Y."/>
            <person name="Kim R.W."/>
            <person name="Kang W.-H."/>
            <person name="Huh J.H."/>
            <person name="Kang B.-C."/>
            <person name="Yang T.-J."/>
            <person name="Lee Y.-H."/>
            <person name="Bennetzen J.L."/>
            <person name="Choi D."/>
        </authorList>
    </citation>
    <scope>NUCLEOTIDE SEQUENCE [LARGE SCALE GENOMIC DNA]</scope>
    <source>
        <strain evidence="1">cv. PBC81</strain>
    </source>
</reference>
<name>A0A2G2V051_CAPBA</name>
<organism evidence="1">
    <name type="scientific">Capsicum baccatum</name>
    <name type="common">Peruvian pepper</name>
    <dbReference type="NCBI Taxonomy" id="33114"/>
    <lineage>
        <taxon>Eukaryota</taxon>
        <taxon>Viridiplantae</taxon>
        <taxon>Streptophyta</taxon>
        <taxon>Embryophyta</taxon>
        <taxon>Tracheophyta</taxon>
        <taxon>Spermatophyta</taxon>
        <taxon>Magnoliopsida</taxon>
        <taxon>eudicotyledons</taxon>
        <taxon>Gunneridae</taxon>
        <taxon>Pentapetalae</taxon>
        <taxon>asterids</taxon>
        <taxon>lamiids</taxon>
        <taxon>Solanales</taxon>
        <taxon>Solanaceae</taxon>
        <taxon>Solanoideae</taxon>
        <taxon>Capsiceae</taxon>
        <taxon>Capsicum</taxon>
    </lineage>
</organism>
<dbReference type="AlphaFoldDB" id="A0A2G2V051"/>